<organism evidence="13 14">
    <name type="scientific">Bugula neritina</name>
    <name type="common">Brown bryozoan</name>
    <name type="synonym">Sertularia neritina</name>
    <dbReference type="NCBI Taxonomy" id="10212"/>
    <lineage>
        <taxon>Eukaryota</taxon>
        <taxon>Metazoa</taxon>
        <taxon>Spiralia</taxon>
        <taxon>Lophotrochozoa</taxon>
        <taxon>Bryozoa</taxon>
        <taxon>Gymnolaemata</taxon>
        <taxon>Cheilostomatida</taxon>
        <taxon>Flustrina</taxon>
        <taxon>Buguloidea</taxon>
        <taxon>Bugulidae</taxon>
        <taxon>Bugula</taxon>
    </lineage>
</organism>
<protein>
    <submittedName>
        <fullName evidence="13">SNX17</fullName>
    </submittedName>
</protein>
<dbReference type="PANTHER" id="PTHR12431">
    <property type="entry name" value="SORTING NEXIN 17 AND 27"/>
    <property type="match status" value="1"/>
</dbReference>
<keyword evidence="9" id="KW-0472">Membrane</keyword>
<dbReference type="CDD" id="cd06885">
    <property type="entry name" value="PX_SNX17_31"/>
    <property type="match status" value="1"/>
</dbReference>
<keyword evidence="8" id="KW-0446">Lipid-binding</keyword>
<feature type="region of interest" description="Disordered" evidence="11">
    <location>
        <begin position="396"/>
        <end position="423"/>
    </location>
</feature>
<dbReference type="GO" id="GO:0032456">
    <property type="term" value="P:endocytic recycling"/>
    <property type="evidence" value="ECO:0007669"/>
    <property type="project" value="TreeGrafter"/>
</dbReference>
<keyword evidence="6" id="KW-0967">Endosome</keyword>
<dbReference type="Pfam" id="PF00787">
    <property type="entry name" value="PX"/>
    <property type="match status" value="1"/>
</dbReference>
<dbReference type="GO" id="GO:0035091">
    <property type="term" value="F:phosphatidylinositol binding"/>
    <property type="evidence" value="ECO:0007669"/>
    <property type="project" value="InterPro"/>
</dbReference>
<dbReference type="InterPro" id="IPR028666">
    <property type="entry name" value="SNX17_FERM_N"/>
</dbReference>
<dbReference type="OrthoDB" id="5772781at2759"/>
<dbReference type="Pfam" id="PF21271">
    <property type="entry name" value="SNX17-31_F2_FERM"/>
    <property type="match status" value="1"/>
</dbReference>
<reference evidence="13" key="1">
    <citation type="submission" date="2020-06" db="EMBL/GenBank/DDBJ databases">
        <title>Draft genome of Bugula neritina, a colonial animal packing powerful symbionts and potential medicines.</title>
        <authorList>
            <person name="Rayko M."/>
        </authorList>
    </citation>
    <scope>NUCLEOTIDE SEQUENCE [LARGE SCALE GENOMIC DNA]</scope>
    <source>
        <strain evidence="13">Kwan_BN1</strain>
    </source>
</reference>
<dbReference type="InterPro" id="IPR040842">
    <property type="entry name" value="SNX17/31_FERM"/>
</dbReference>
<dbReference type="AlphaFoldDB" id="A0A7J7JB41"/>
<dbReference type="CDD" id="cd13337">
    <property type="entry name" value="FERM-like_C_SNX17"/>
    <property type="match status" value="1"/>
</dbReference>
<evidence type="ECO:0000256" key="11">
    <source>
        <dbReference type="SAM" id="MobiDB-lite"/>
    </source>
</evidence>
<feature type="region of interest" description="Disordered" evidence="11">
    <location>
        <begin position="445"/>
        <end position="485"/>
    </location>
</feature>
<comment type="similarity">
    <text evidence="3">Belongs to the sorting nexin family.</text>
</comment>
<evidence type="ECO:0000313" key="13">
    <source>
        <dbReference type="EMBL" id="KAF6023470.1"/>
    </source>
</evidence>
<dbReference type="FunFam" id="3.30.1520.10:FF:000008">
    <property type="entry name" value="Sorting nexin-17 isoform1"/>
    <property type="match status" value="1"/>
</dbReference>
<dbReference type="GO" id="GO:0030659">
    <property type="term" value="C:cytoplasmic vesicle membrane"/>
    <property type="evidence" value="ECO:0007669"/>
    <property type="project" value="UniProtKB-SubCell"/>
</dbReference>
<dbReference type="SUPFAM" id="SSF64268">
    <property type="entry name" value="PX domain"/>
    <property type="match status" value="1"/>
</dbReference>
<dbReference type="InterPro" id="IPR048763">
    <property type="entry name" value="SNX17-31_FERM_F1"/>
</dbReference>
<evidence type="ECO:0000256" key="10">
    <source>
        <dbReference type="ARBA" id="ARBA00023329"/>
    </source>
</evidence>
<dbReference type="GO" id="GO:0006886">
    <property type="term" value="P:intracellular protein transport"/>
    <property type="evidence" value="ECO:0007669"/>
    <property type="project" value="TreeGrafter"/>
</dbReference>
<dbReference type="EMBL" id="VXIV02002709">
    <property type="protein sequence ID" value="KAF6023470.1"/>
    <property type="molecule type" value="Genomic_DNA"/>
</dbReference>
<evidence type="ECO:0000256" key="2">
    <source>
        <dbReference type="ARBA" id="ARBA00004412"/>
    </source>
</evidence>
<evidence type="ECO:0000313" key="14">
    <source>
        <dbReference type="Proteomes" id="UP000593567"/>
    </source>
</evidence>
<evidence type="ECO:0000259" key="12">
    <source>
        <dbReference type="PROSITE" id="PS50195"/>
    </source>
</evidence>
<evidence type="ECO:0000256" key="9">
    <source>
        <dbReference type="ARBA" id="ARBA00023136"/>
    </source>
</evidence>
<evidence type="ECO:0000256" key="3">
    <source>
        <dbReference type="ARBA" id="ARBA00010883"/>
    </source>
</evidence>
<dbReference type="InterPro" id="IPR001683">
    <property type="entry name" value="PX_dom"/>
</dbReference>
<dbReference type="InterPro" id="IPR036871">
    <property type="entry name" value="PX_dom_sf"/>
</dbReference>
<evidence type="ECO:0000256" key="6">
    <source>
        <dbReference type="ARBA" id="ARBA00022753"/>
    </source>
</evidence>
<evidence type="ECO:0000256" key="5">
    <source>
        <dbReference type="ARBA" id="ARBA00022490"/>
    </source>
</evidence>
<evidence type="ECO:0000256" key="4">
    <source>
        <dbReference type="ARBA" id="ARBA00022448"/>
    </source>
</evidence>
<gene>
    <name evidence="13" type="ORF">EB796_018226</name>
</gene>
<dbReference type="Proteomes" id="UP000593567">
    <property type="component" value="Unassembled WGS sequence"/>
</dbReference>
<dbReference type="FunFam" id="2.30.29.30:FF:000145">
    <property type="entry name" value="Sorting nexin-17 isoform1"/>
    <property type="match status" value="1"/>
</dbReference>
<keyword evidence="10" id="KW-0968">Cytoplasmic vesicle</keyword>
<dbReference type="CDD" id="cd16121">
    <property type="entry name" value="FERM_F1_SNX17"/>
    <property type="match status" value="1"/>
</dbReference>
<dbReference type="PANTHER" id="PTHR12431:SF14">
    <property type="entry name" value="LD15323P"/>
    <property type="match status" value="1"/>
</dbReference>
<keyword evidence="4" id="KW-0813">Transport</keyword>
<keyword evidence="14" id="KW-1185">Reference proteome</keyword>
<dbReference type="Gene3D" id="1.20.80.60">
    <property type="match status" value="1"/>
</dbReference>
<dbReference type="SMART" id="SM00312">
    <property type="entry name" value="PX"/>
    <property type="match status" value="1"/>
</dbReference>
<dbReference type="Gene3D" id="3.30.1520.10">
    <property type="entry name" value="Phox-like domain"/>
    <property type="match status" value="1"/>
</dbReference>
<dbReference type="Gene3D" id="2.30.29.30">
    <property type="entry name" value="Pleckstrin-homology domain (PH domain)/Phosphotyrosine-binding domain (PTB)"/>
    <property type="match status" value="1"/>
</dbReference>
<evidence type="ECO:0000256" key="7">
    <source>
        <dbReference type="ARBA" id="ARBA00022927"/>
    </source>
</evidence>
<comment type="subcellular location">
    <subcellularLocation>
        <location evidence="1">Cytoplasmic vesicle membrane</location>
        <topology evidence="1">Peripheral membrane protein</topology>
        <orientation evidence="1">Cytoplasmic side</orientation>
    </subcellularLocation>
    <subcellularLocation>
        <location evidence="2">Early endosome</location>
    </subcellularLocation>
</comment>
<proteinExistence type="inferred from homology"/>
<dbReference type="PROSITE" id="PS50195">
    <property type="entry name" value="PX"/>
    <property type="match status" value="1"/>
</dbReference>
<feature type="domain" description="PX" evidence="12">
    <location>
        <begin position="1"/>
        <end position="109"/>
    </location>
</feature>
<name>A0A7J7JB41_BUGNE</name>
<evidence type="ECO:0000256" key="8">
    <source>
        <dbReference type="ARBA" id="ARBA00023121"/>
    </source>
</evidence>
<accession>A0A7J7JB41</accession>
<sequence>MHFSIPDTQEFQQDGSGSKFTGYNINVNGVFHCVVRYKQLHNFHEQLTKEFGQDKLPPFPPKKLFSLSSQELEERRIHLEKYIQIISQDYKIQNSQIFTGFFLNAQHETQSAPGENVSLDVFLMNGHKITVNIVSTDQTDVVHEAVCSSISLNDDYVYYFGLFLVRKESTGDNSIVRKLQDFESPYLSLKAANAQGVHRLVLRKSYWDPSLDDDLIEDRVAMNLLYVQATSDIDRGWVVVDKEHHRRLTALQQKNSKKEFLRLARTLKFYGHLQFKPCTTDYPAANTEVIIHAGNKQITFHIMNGENKGKEGVFQVTRMRCWRITSLNEDVAAKVTAANGASSSSSSSDTSKHMELAIEYLMAKDSLKWVTIVTEQAILISMCLQGMVDELMMKKSGRRIRRPQDRDKSNQSVSFMKRDGTISGEIEEDETVGHKAMESVKRLSDKITSLNIMGKPKSQRSSSSSSHTEPNPSNSSFGGIGDEDL</sequence>
<dbReference type="Gene3D" id="3.10.20.90">
    <property type="entry name" value="Phosphatidylinositol 3-kinase Catalytic Subunit, Chain A, domain 1"/>
    <property type="match status" value="1"/>
</dbReference>
<dbReference type="GO" id="GO:0005769">
    <property type="term" value="C:early endosome"/>
    <property type="evidence" value="ECO:0007669"/>
    <property type="project" value="UniProtKB-SubCell"/>
</dbReference>
<comment type="caution">
    <text evidence="13">The sequence shown here is derived from an EMBL/GenBank/DDBJ whole genome shotgun (WGS) entry which is preliminary data.</text>
</comment>
<evidence type="ECO:0000256" key="1">
    <source>
        <dbReference type="ARBA" id="ARBA00004180"/>
    </source>
</evidence>
<dbReference type="InterPro" id="IPR011993">
    <property type="entry name" value="PH-like_dom_sf"/>
</dbReference>
<keyword evidence="5" id="KW-0963">Cytoplasm</keyword>
<dbReference type="InterPro" id="IPR037836">
    <property type="entry name" value="SNX17_FERM-like_dom"/>
</dbReference>
<keyword evidence="7" id="KW-0653">Protein transport</keyword>
<dbReference type="Pfam" id="PF21273">
    <property type="entry name" value="SNX17-27-31_F1_FERM"/>
    <property type="match status" value="1"/>
</dbReference>
<dbReference type="Pfam" id="PF18116">
    <property type="entry name" value="SNX17_FERM_C"/>
    <property type="match status" value="1"/>
</dbReference>
<feature type="compositionally biased region" description="Low complexity" evidence="11">
    <location>
        <begin position="459"/>
        <end position="476"/>
    </location>
</feature>
<dbReference type="InterPro" id="IPR048767">
    <property type="entry name" value="SNX17-31_FERM_F2"/>
</dbReference>
<dbReference type="FunFam" id="1.20.80.60:FF:000001">
    <property type="entry name" value="Sorting nexin-17 isoform1"/>
    <property type="match status" value="1"/>
</dbReference>